<comment type="caution">
    <text evidence="1">The sequence shown here is derived from an EMBL/GenBank/DDBJ whole genome shotgun (WGS) entry which is preliminary data.</text>
</comment>
<proteinExistence type="predicted"/>
<accession>A0A4V1RVJ3</accession>
<sequence>MALDAVVQTIAHYRQLEEVGRRPELQYNGVSSEGNNVELFIRAQTLNTLYKINAIPPSLNLVIKPEINSLLDKSSETSLREFESSTEAILNAIINGKTIEGVDIAESIQNPQFRFKSTKDPVISASMSEAFAILMSRARSEAGKKGSAERNRKSDEFAANMYNVIQNMQVESGVTTLQATVDLLNERGVRTYSGQEGSKWHLKTLQDLQKRWAKLGLTDKKPNIE</sequence>
<gene>
    <name evidence="1" type="ORF">EQG79_26705</name>
</gene>
<evidence type="ECO:0000313" key="1">
    <source>
        <dbReference type="EMBL" id="RYC66968.1"/>
    </source>
</evidence>
<organism evidence="1 2">
    <name type="scientific">Spirosoma sordidisoli</name>
    <dbReference type="NCBI Taxonomy" id="2502893"/>
    <lineage>
        <taxon>Bacteria</taxon>
        <taxon>Pseudomonadati</taxon>
        <taxon>Bacteroidota</taxon>
        <taxon>Cytophagia</taxon>
        <taxon>Cytophagales</taxon>
        <taxon>Cytophagaceae</taxon>
        <taxon>Spirosoma</taxon>
    </lineage>
</organism>
<name>A0A4V1RVJ3_9BACT</name>
<dbReference type="Proteomes" id="UP000290407">
    <property type="component" value="Unassembled WGS sequence"/>
</dbReference>
<dbReference type="AlphaFoldDB" id="A0A4V1RVJ3"/>
<reference evidence="1 2" key="1">
    <citation type="submission" date="2019-01" db="EMBL/GenBank/DDBJ databases">
        <title>Spirosoma flava sp. nov., a propanil-degrading bacterium isolated from herbicide-contaminated soil.</title>
        <authorList>
            <person name="Zhang L."/>
            <person name="Jiang J.-D."/>
        </authorList>
    </citation>
    <scope>NUCLEOTIDE SEQUENCE [LARGE SCALE GENOMIC DNA]</scope>
    <source>
        <strain evidence="1 2">TY50</strain>
    </source>
</reference>
<dbReference type="EMBL" id="SBLB01000010">
    <property type="protein sequence ID" value="RYC66968.1"/>
    <property type="molecule type" value="Genomic_DNA"/>
</dbReference>
<protein>
    <recommendedName>
        <fullName evidence="3">Recombinase domain-containing protein</fullName>
    </recommendedName>
</protein>
<evidence type="ECO:0000313" key="2">
    <source>
        <dbReference type="Proteomes" id="UP000290407"/>
    </source>
</evidence>
<evidence type="ECO:0008006" key="3">
    <source>
        <dbReference type="Google" id="ProtNLM"/>
    </source>
</evidence>
<keyword evidence="2" id="KW-1185">Reference proteome</keyword>
<dbReference type="RefSeq" id="WP_129605769.1">
    <property type="nucleotide sequence ID" value="NZ_SBLB01000010.1"/>
</dbReference>